<dbReference type="Gene3D" id="2.20.25.20">
    <property type="match status" value="1"/>
</dbReference>
<evidence type="ECO:0000256" key="2">
    <source>
        <dbReference type="ARBA" id="ARBA00012251"/>
    </source>
</evidence>
<dbReference type="Gene3D" id="3.30.40.10">
    <property type="entry name" value="Zinc/RING finger domain, C3HC4 (zinc finger)"/>
    <property type="match status" value="1"/>
</dbReference>
<dbReference type="SMART" id="SM00647">
    <property type="entry name" value="IBR"/>
    <property type="match status" value="3"/>
</dbReference>
<evidence type="ECO:0000256" key="1">
    <source>
        <dbReference type="ARBA" id="ARBA00001798"/>
    </source>
</evidence>
<accession>A0ABN8PSE6</accession>
<dbReference type="SMART" id="SM00591">
    <property type="entry name" value="RWD"/>
    <property type="match status" value="1"/>
</dbReference>
<dbReference type="CDD" id="cd23820">
    <property type="entry name" value="RWD_RNF14"/>
    <property type="match status" value="1"/>
</dbReference>
<evidence type="ECO:0000256" key="9">
    <source>
        <dbReference type="PROSITE-ProRule" id="PRU00175"/>
    </source>
</evidence>
<feature type="region of interest" description="Disordered" evidence="10">
    <location>
        <begin position="425"/>
        <end position="449"/>
    </location>
</feature>
<dbReference type="InterPro" id="IPR044066">
    <property type="entry name" value="TRIAD_supradom"/>
</dbReference>
<sequence length="629" mass="71978">MAECLEVLCEDSLEEQKEEITVLQSIFEDDLQILQGSDGRSNVCFSLKVKAHIPHDVITLEAFIPVEVLEELPSSHLDDDPARESLAEEFKASKDSDCGPLRDNSFDENHLVGEEMGFNRCSPVEQNQTNTPPDTSPDSFLGHPRRPGFTRTVSLQHWHVNADIQYLTPIHLTCSLPPLYPTECPPNFSLACLWLTKSQLQEVHEKLMQLWTENPNLPVIFTWADWLQNNVYEYLHLGAHLVLKEPESELPQTDEATNSAIFNAKLETALLTIFECDLDMQRQAFRQTMHLCEICFDERDGTEFHYLDECKHFFCTDCLKAHCESHVDSGTVLNLQCPSHECQTMLPPEILQEILDTDKLQRWERLLLTKTLDIMGDIVYCPRCNMAVVADEDEGSRLGHCANCFHAFCTECYEPWHHGQPCFSGDSDSDEENCKKTGKPLKSKKTRDIEEKGGKAAAVSLRAQEKRRKVRDHKMNMSNLSFIRMMKQQGRYQYCPKCRMAVERITGCDMMHCSQCGASFCWQCGKAISGYDHFGNCGRLEPGFRIPVRQPTVGENLIEEYRKANPRRRLRTKLCPRCHQKCLKENSNNNHLKCWSCKTPFCYQCGKEIKGAVHLHFQGISSCAQHSDD</sequence>
<comment type="catalytic activity">
    <reaction evidence="1">
        <text>[E2 ubiquitin-conjugating enzyme]-S-ubiquitinyl-L-cysteine + [acceptor protein]-L-lysine = [E2 ubiquitin-conjugating enzyme]-L-cysteine + [acceptor protein]-N(6)-ubiquitinyl-L-lysine.</text>
        <dbReference type="EC" id="2.3.2.31"/>
    </reaction>
</comment>
<dbReference type="InterPro" id="IPR001841">
    <property type="entry name" value="Znf_RING"/>
</dbReference>
<evidence type="ECO:0000256" key="4">
    <source>
        <dbReference type="ARBA" id="ARBA00022723"/>
    </source>
</evidence>
<dbReference type="SMART" id="SM00184">
    <property type="entry name" value="RING"/>
    <property type="match status" value="3"/>
</dbReference>
<dbReference type="PROSITE" id="PS50089">
    <property type="entry name" value="ZF_RING_2"/>
    <property type="match status" value="1"/>
</dbReference>
<reference evidence="14 15" key="1">
    <citation type="submission" date="2022-05" db="EMBL/GenBank/DDBJ databases">
        <authorList>
            <consortium name="Genoscope - CEA"/>
            <person name="William W."/>
        </authorList>
    </citation>
    <scope>NUCLEOTIDE SEQUENCE [LARGE SCALE GENOMIC DNA]</scope>
</reference>
<organism evidence="14 15">
    <name type="scientific">Porites lobata</name>
    <dbReference type="NCBI Taxonomy" id="104759"/>
    <lineage>
        <taxon>Eukaryota</taxon>
        <taxon>Metazoa</taxon>
        <taxon>Cnidaria</taxon>
        <taxon>Anthozoa</taxon>
        <taxon>Hexacorallia</taxon>
        <taxon>Scleractinia</taxon>
        <taxon>Fungiina</taxon>
        <taxon>Poritidae</taxon>
        <taxon>Porites</taxon>
    </lineage>
</organism>
<dbReference type="InterPro" id="IPR017907">
    <property type="entry name" value="Znf_RING_CS"/>
</dbReference>
<feature type="domain" description="RWD" evidence="12">
    <location>
        <begin position="18"/>
        <end position="234"/>
    </location>
</feature>
<keyword evidence="5" id="KW-0677">Repeat</keyword>
<dbReference type="InterPro" id="IPR016135">
    <property type="entry name" value="UBQ-conjugating_enzyme/RWD"/>
</dbReference>
<dbReference type="Gene3D" id="1.20.120.1750">
    <property type="match status" value="1"/>
</dbReference>
<evidence type="ECO:0000256" key="10">
    <source>
        <dbReference type="SAM" id="MobiDB-lite"/>
    </source>
</evidence>
<dbReference type="InterPro" id="IPR002867">
    <property type="entry name" value="IBR_dom"/>
</dbReference>
<dbReference type="EC" id="2.3.2.31" evidence="2"/>
<dbReference type="PROSITE" id="PS00518">
    <property type="entry name" value="ZF_RING_1"/>
    <property type="match status" value="2"/>
</dbReference>
<keyword evidence="15" id="KW-1185">Reference proteome</keyword>
<dbReference type="InterPro" id="IPR013083">
    <property type="entry name" value="Znf_RING/FYVE/PHD"/>
</dbReference>
<feature type="compositionally biased region" description="Basic residues" evidence="10">
    <location>
        <begin position="436"/>
        <end position="445"/>
    </location>
</feature>
<name>A0ABN8PSE6_9CNID</name>
<gene>
    <name evidence="14" type="ORF">PLOB_00047496</name>
</gene>
<keyword evidence="6 9" id="KW-0863">Zinc-finger</keyword>
<evidence type="ECO:0000256" key="6">
    <source>
        <dbReference type="ARBA" id="ARBA00022771"/>
    </source>
</evidence>
<dbReference type="Pfam" id="PF01485">
    <property type="entry name" value="IBR"/>
    <property type="match status" value="2"/>
</dbReference>
<evidence type="ECO:0000313" key="14">
    <source>
        <dbReference type="EMBL" id="CAH3149821.1"/>
    </source>
</evidence>
<evidence type="ECO:0000256" key="7">
    <source>
        <dbReference type="ARBA" id="ARBA00022786"/>
    </source>
</evidence>
<evidence type="ECO:0000259" key="11">
    <source>
        <dbReference type="PROSITE" id="PS50089"/>
    </source>
</evidence>
<dbReference type="InterPro" id="IPR031127">
    <property type="entry name" value="E3_UB_ligase_RBR"/>
</dbReference>
<keyword evidence="4" id="KW-0479">Metal-binding</keyword>
<dbReference type="PROSITE" id="PS51873">
    <property type="entry name" value="TRIAD"/>
    <property type="match status" value="1"/>
</dbReference>
<keyword evidence="7" id="KW-0833">Ubl conjugation pathway</keyword>
<dbReference type="InterPro" id="IPR006575">
    <property type="entry name" value="RWD_dom"/>
</dbReference>
<dbReference type="PROSITE" id="PS50908">
    <property type="entry name" value="RWD"/>
    <property type="match status" value="1"/>
</dbReference>
<comment type="caution">
    <text evidence="14">The sequence shown here is derived from an EMBL/GenBank/DDBJ whole genome shotgun (WGS) entry which is preliminary data.</text>
</comment>
<dbReference type="Gene3D" id="3.10.110.10">
    <property type="entry name" value="Ubiquitin Conjugating Enzyme"/>
    <property type="match status" value="1"/>
</dbReference>
<dbReference type="SUPFAM" id="SSF54495">
    <property type="entry name" value="UBC-like"/>
    <property type="match status" value="2"/>
</dbReference>
<feature type="domain" description="RING-type" evidence="13">
    <location>
        <begin position="288"/>
        <end position="541"/>
    </location>
</feature>
<feature type="region of interest" description="Disordered" evidence="10">
    <location>
        <begin position="122"/>
        <end position="143"/>
    </location>
</feature>
<dbReference type="EMBL" id="CALNXK010000087">
    <property type="protein sequence ID" value="CAH3149821.1"/>
    <property type="molecule type" value="Genomic_DNA"/>
</dbReference>
<dbReference type="PANTHER" id="PTHR11685">
    <property type="entry name" value="RBR FAMILY RING FINGER AND IBR DOMAIN-CONTAINING"/>
    <property type="match status" value="1"/>
</dbReference>
<dbReference type="SUPFAM" id="SSF57850">
    <property type="entry name" value="RING/U-box"/>
    <property type="match status" value="4"/>
</dbReference>
<feature type="compositionally biased region" description="Polar residues" evidence="10">
    <location>
        <begin position="124"/>
        <end position="138"/>
    </location>
</feature>
<evidence type="ECO:0000256" key="5">
    <source>
        <dbReference type="ARBA" id="ARBA00022737"/>
    </source>
</evidence>
<evidence type="ECO:0000256" key="3">
    <source>
        <dbReference type="ARBA" id="ARBA00022679"/>
    </source>
</evidence>
<evidence type="ECO:0000313" key="15">
    <source>
        <dbReference type="Proteomes" id="UP001159405"/>
    </source>
</evidence>
<proteinExistence type="predicted"/>
<protein>
    <recommendedName>
        <fullName evidence="2">RBR-type E3 ubiquitin transferase</fullName>
        <ecNumber evidence="2">2.3.2.31</ecNumber>
    </recommendedName>
</protein>
<evidence type="ECO:0000259" key="12">
    <source>
        <dbReference type="PROSITE" id="PS50908"/>
    </source>
</evidence>
<dbReference type="CDD" id="cd20341">
    <property type="entry name" value="BRcat_RBR_RNF14"/>
    <property type="match status" value="1"/>
</dbReference>
<evidence type="ECO:0000259" key="13">
    <source>
        <dbReference type="PROSITE" id="PS51873"/>
    </source>
</evidence>
<evidence type="ECO:0000256" key="8">
    <source>
        <dbReference type="ARBA" id="ARBA00022833"/>
    </source>
</evidence>
<dbReference type="Proteomes" id="UP001159405">
    <property type="component" value="Unassembled WGS sequence"/>
</dbReference>
<keyword evidence="3" id="KW-0808">Transferase</keyword>
<keyword evidence="8" id="KW-0862">Zinc</keyword>
<dbReference type="Pfam" id="PF05773">
    <property type="entry name" value="RWD"/>
    <property type="match status" value="1"/>
</dbReference>
<feature type="domain" description="RING-type" evidence="11">
    <location>
        <begin position="292"/>
        <end position="341"/>
    </location>
</feature>